<gene>
    <name evidence="12" type="ORF">FRACYDRAFT_235063</name>
</gene>
<dbReference type="Proteomes" id="UP000095751">
    <property type="component" value="Unassembled WGS sequence"/>
</dbReference>
<evidence type="ECO:0000256" key="8">
    <source>
        <dbReference type="ARBA" id="ARBA00023224"/>
    </source>
</evidence>
<dbReference type="GO" id="GO:0038039">
    <property type="term" value="C:G protein-coupled receptor heterodimeric complex"/>
    <property type="evidence" value="ECO:0007669"/>
    <property type="project" value="TreeGrafter"/>
</dbReference>
<keyword evidence="13" id="KW-1185">Reference proteome</keyword>
<protein>
    <recommendedName>
        <fullName evidence="11">G-protein coupled receptors family 3 profile domain-containing protein</fullName>
    </recommendedName>
</protein>
<proteinExistence type="predicted"/>
<sequence length="355" mass="39635">MRNLIDEELESELDGDNNDTDTDTATATIDDTTNGLIANNGTAIMVISVILSTIALIFCIIAIIFVCRYKQNPIIKMAQPGFLSLILAGATNIAVSPFFIIIPSTSKRWRNQEFLNVMCIMFISWFIASGFILVYMGLFGKLWRIKKVTRIRRGQPPVKEWHTRWPNTAMRILAFTITIVWTVLDPPFWKTYEETNDNGNAIEIVGYCYYQPEYLVPLGCIIAISAILGVWMGWQVRNLPEELSDGPRIFQIYCCHIVFTIVFGSVYLIGRLVGTPSAIVFGVTLYCVSISVSTVALLLAPKMYYIWYEHNHNGELPDGVTMIGRGQTHIGGLSPPQQQPITTATATAASNDDTS</sequence>
<feature type="domain" description="G-protein coupled receptors family 3 profile" evidence="11">
    <location>
        <begin position="44"/>
        <end position="300"/>
    </location>
</feature>
<keyword evidence="2 10" id="KW-0812">Transmembrane</keyword>
<dbReference type="PANTHER" id="PTHR10519">
    <property type="entry name" value="GABA-B RECEPTOR"/>
    <property type="match status" value="1"/>
</dbReference>
<evidence type="ECO:0000256" key="4">
    <source>
        <dbReference type="ARBA" id="ARBA00023040"/>
    </source>
</evidence>
<dbReference type="EMBL" id="KV784354">
    <property type="protein sequence ID" value="OEU21437.1"/>
    <property type="molecule type" value="Genomic_DNA"/>
</dbReference>
<dbReference type="InParanoid" id="A0A1E7FTJ2"/>
<feature type="transmembrane region" description="Helical" evidence="10">
    <location>
        <begin position="81"/>
        <end position="102"/>
    </location>
</feature>
<evidence type="ECO:0000256" key="7">
    <source>
        <dbReference type="ARBA" id="ARBA00023180"/>
    </source>
</evidence>
<dbReference type="KEGG" id="fcy:FRACYDRAFT_235063"/>
<dbReference type="GO" id="GO:0004965">
    <property type="term" value="F:G protein-coupled GABA receptor activity"/>
    <property type="evidence" value="ECO:0007669"/>
    <property type="project" value="InterPro"/>
</dbReference>
<evidence type="ECO:0000313" key="13">
    <source>
        <dbReference type="Proteomes" id="UP000095751"/>
    </source>
</evidence>
<name>A0A1E7FTJ2_9STRA</name>
<evidence type="ECO:0000256" key="10">
    <source>
        <dbReference type="SAM" id="Phobius"/>
    </source>
</evidence>
<dbReference type="Pfam" id="PF00003">
    <property type="entry name" value="7tm_3"/>
    <property type="match status" value="1"/>
</dbReference>
<dbReference type="PANTHER" id="PTHR10519:SF20">
    <property type="entry name" value="G-PROTEIN COUPLED RECEPTOR 156-RELATED"/>
    <property type="match status" value="1"/>
</dbReference>
<evidence type="ECO:0000256" key="9">
    <source>
        <dbReference type="SAM" id="MobiDB-lite"/>
    </source>
</evidence>
<feature type="transmembrane region" description="Helical" evidence="10">
    <location>
        <begin position="43"/>
        <end position="69"/>
    </location>
</feature>
<evidence type="ECO:0000256" key="6">
    <source>
        <dbReference type="ARBA" id="ARBA00023170"/>
    </source>
</evidence>
<dbReference type="OrthoDB" id="53895at2759"/>
<keyword evidence="4" id="KW-0297">G-protein coupled receptor</keyword>
<evidence type="ECO:0000256" key="2">
    <source>
        <dbReference type="ARBA" id="ARBA00022692"/>
    </source>
</evidence>
<organism evidence="12 13">
    <name type="scientific">Fragilariopsis cylindrus CCMP1102</name>
    <dbReference type="NCBI Taxonomy" id="635003"/>
    <lineage>
        <taxon>Eukaryota</taxon>
        <taxon>Sar</taxon>
        <taxon>Stramenopiles</taxon>
        <taxon>Ochrophyta</taxon>
        <taxon>Bacillariophyta</taxon>
        <taxon>Bacillariophyceae</taxon>
        <taxon>Bacillariophycidae</taxon>
        <taxon>Bacillariales</taxon>
        <taxon>Bacillariaceae</taxon>
        <taxon>Fragilariopsis</taxon>
    </lineage>
</organism>
<evidence type="ECO:0000259" key="11">
    <source>
        <dbReference type="Pfam" id="PF00003"/>
    </source>
</evidence>
<keyword evidence="8" id="KW-0807">Transducer</keyword>
<evidence type="ECO:0000256" key="3">
    <source>
        <dbReference type="ARBA" id="ARBA00022989"/>
    </source>
</evidence>
<dbReference type="InterPro" id="IPR002455">
    <property type="entry name" value="GPCR3_GABA-B"/>
</dbReference>
<evidence type="ECO:0000313" key="12">
    <source>
        <dbReference type="EMBL" id="OEU21437.1"/>
    </source>
</evidence>
<evidence type="ECO:0000256" key="1">
    <source>
        <dbReference type="ARBA" id="ARBA00004141"/>
    </source>
</evidence>
<feature type="region of interest" description="Disordered" evidence="9">
    <location>
        <begin position="332"/>
        <end position="355"/>
    </location>
</feature>
<reference evidence="12 13" key="1">
    <citation type="submission" date="2016-09" db="EMBL/GenBank/DDBJ databases">
        <title>Extensive genetic diversity and differential bi-allelic expression allows diatom success in the polar Southern Ocean.</title>
        <authorList>
            <consortium name="DOE Joint Genome Institute"/>
            <person name="Mock T."/>
            <person name="Otillar R.P."/>
            <person name="Strauss J."/>
            <person name="Dupont C."/>
            <person name="Frickenhaus S."/>
            <person name="Maumus F."/>
            <person name="Mcmullan M."/>
            <person name="Sanges R."/>
            <person name="Schmutz J."/>
            <person name="Toseland A."/>
            <person name="Valas R."/>
            <person name="Veluchamy A."/>
            <person name="Ward B.J."/>
            <person name="Allen A."/>
            <person name="Barry K."/>
            <person name="Falciatore A."/>
            <person name="Ferrante M."/>
            <person name="Fortunato A.E."/>
            <person name="Gloeckner G."/>
            <person name="Gruber A."/>
            <person name="Hipkin R."/>
            <person name="Janech M."/>
            <person name="Kroth P."/>
            <person name="Leese F."/>
            <person name="Lindquist E."/>
            <person name="Lyon B.R."/>
            <person name="Martin J."/>
            <person name="Mayer C."/>
            <person name="Parker M."/>
            <person name="Quesneville H."/>
            <person name="Raymond J."/>
            <person name="Uhlig C."/>
            <person name="Valentin K.U."/>
            <person name="Worden A.Z."/>
            <person name="Armbrust E.V."/>
            <person name="Bowler C."/>
            <person name="Green B."/>
            <person name="Moulton V."/>
            <person name="Van Oosterhout C."/>
            <person name="Grigoriev I."/>
        </authorList>
    </citation>
    <scope>NUCLEOTIDE SEQUENCE [LARGE SCALE GENOMIC DNA]</scope>
    <source>
        <strain evidence="12 13">CCMP1102</strain>
    </source>
</reference>
<feature type="transmembrane region" description="Helical" evidence="10">
    <location>
        <begin position="214"/>
        <end position="232"/>
    </location>
</feature>
<feature type="transmembrane region" description="Helical" evidence="10">
    <location>
        <begin position="253"/>
        <end position="273"/>
    </location>
</feature>
<keyword evidence="3 10" id="KW-1133">Transmembrane helix</keyword>
<dbReference type="InterPro" id="IPR017978">
    <property type="entry name" value="GPCR_3_C"/>
</dbReference>
<evidence type="ECO:0000256" key="5">
    <source>
        <dbReference type="ARBA" id="ARBA00023136"/>
    </source>
</evidence>
<dbReference type="AlphaFoldDB" id="A0A1E7FTJ2"/>
<accession>A0A1E7FTJ2</accession>
<feature type="transmembrane region" description="Helical" evidence="10">
    <location>
        <begin position="114"/>
        <end position="143"/>
    </location>
</feature>
<keyword evidence="6" id="KW-0675">Receptor</keyword>
<comment type="subcellular location">
    <subcellularLocation>
        <location evidence="1">Membrane</location>
        <topology evidence="1">Multi-pass membrane protein</topology>
    </subcellularLocation>
</comment>
<keyword evidence="7" id="KW-0325">Glycoprotein</keyword>
<feature type="transmembrane region" description="Helical" evidence="10">
    <location>
        <begin position="279"/>
        <end position="300"/>
    </location>
</feature>
<keyword evidence="5 10" id="KW-0472">Membrane</keyword>